<gene>
    <name evidence="1" type="ORF">YM304_04370</name>
</gene>
<dbReference type="EMBL" id="AP012057">
    <property type="protein sequence ID" value="BAN00751.1"/>
    <property type="molecule type" value="Genomic_DNA"/>
</dbReference>
<proteinExistence type="predicted"/>
<sequence>MTVYPDARHEILNETNRDEVTADLVAWLIGHTPA</sequence>
<protein>
    <recommendedName>
        <fullName evidence="3">Serine aminopeptidase S33 domain-containing protein</fullName>
    </recommendedName>
</protein>
<keyword evidence="2" id="KW-1185">Reference proteome</keyword>
<dbReference type="Proteomes" id="UP000011863">
    <property type="component" value="Chromosome"/>
</dbReference>
<dbReference type="AlphaFoldDB" id="A0A6C7E1I1"/>
<dbReference type="KEGG" id="aym:YM304_04370"/>
<accession>A0A6C7E1I1</accession>
<name>A0A6C7E1I1_ILUCY</name>
<evidence type="ECO:0008006" key="3">
    <source>
        <dbReference type="Google" id="ProtNLM"/>
    </source>
</evidence>
<evidence type="ECO:0000313" key="2">
    <source>
        <dbReference type="Proteomes" id="UP000011863"/>
    </source>
</evidence>
<reference evidence="1 2" key="1">
    <citation type="journal article" date="2013" name="Int. J. Syst. Evol. Microbiol.">
        <title>Ilumatobacter nonamiense sp. nov. and Ilumatobacter coccineum sp. nov., isolated from seashore sand.</title>
        <authorList>
            <person name="Matsumoto A."/>
            <person name="Kasai H."/>
            <person name="Matsuo Y."/>
            <person name="Shizuri Y."/>
            <person name="Ichikawa N."/>
            <person name="Fujita N."/>
            <person name="Omura S."/>
            <person name="Takahashi Y."/>
        </authorList>
    </citation>
    <scope>NUCLEOTIDE SEQUENCE [LARGE SCALE GENOMIC DNA]</scope>
    <source>
        <strain evidence="2">NBRC 103263 / KCTC 29153 / YM16-304</strain>
    </source>
</reference>
<evidence type="ECO:0000313" key="1">
    <source>
        <dbReference type="EMBL" id="BAN00751.1"/>
    </source>
</evidence>
<organism evidence="1 2">
    <name type="scientific">Ilumatobacter coccineus (strain NBRC 103263 / KCTC 29153 / YM16-304)</name>
    <dbReference type="NCBI Taxonomy" id="1313172"/>
    <lineage>
        <taxon>Bacteria</taxon>
        <taxon>Bacillati</taxon>
        <taxon>Actinomycetota</taxon>
        <taxon>Acidimicrobiia</taxon>
        <taxon>Acidimicrobiales</taxon>
        <taxon>Ilumatobacteraceae</taxon>
        <taxon>Ilumatobacter</taxon>
    </lineage>
</organism>